<proteinExistence type="predicted"/>
<gene>
    <name evidence="1" type="ORF">V8J38_02770</name>
</gene>
<evidence type="ECO:0000313" key="2">
    <source>
        <dbReference type="Proteomes" id="UP001363460"/>
    </source>
</evidence>
<sequence length="137" mass="14642">MADHSPAVAAVIEAGMGVWRKLEPFLPGILGAAVAQMMRPGLGMRQRFVQWTVGVIVFHYGSKALAALFHWPEAVADVVGFFIAFLAFEGLHAWQKAAIEAGVSAIRDAGAVWRHLLQGWAAKAGAGQHPQKTEGEG</sequence>
<organism evidence="1 2">
    <name type="scientific">Brevundimonas olei</name>
    <dbReference type="NCBI Taxonomy" id="657642"/>
    <lineage>
        <taxon>Bacteria</taxon>
        <taxon>Pseudomonadati</taxon>
        <taxon>Pseudomonadota</taxon>
        <taxon>Alphaproteobacteria</taxon>
        <taxon>Caulobacterales</taxon>
        <taxon>Caulobacteraceae</taxon>
        <taxon>Brevundimonas</taxon>
    </lineage>
</organism>
<name>A0ABZ2ICS5_9CAUL</name>
<keyword evidence="2" id="KW-1185">Reference proteome</keyword>
<reference evidence="1 2" key="1">
    <citation type="submission" date="2024-02" db="EMBL/GenBank/DDBJ databases">
        <title>Distribution and functional of Brevundimonas-related endobacteria within Verticillium dahliae.</title>
        <authorList>
            <person name="Zeng H."/>
        </authorList>
    </citation>
    <scope>NUCLEOTIDE SEQUENCE [LARGE SCALE GENOMIC DNA]</scope>
    <source>
        <strain evidence="1 2">TRM 44200</strain>
    </source>
</reference>
<dbReference type="Proteomes" id="UP001363460">
    <property type="component" value="Chromosome"/>
</dbReference>
<dbReference type="EMBL" id="CP146369">
    <property type="protein sequence ID" value="WWT55375.1"/>
    <property type="molecule type" value="Genomic_DNA"/>
</dbReference>
<accession>A0ABZ2ICS5</accession>
<dbReference type="RefSeq" id="WP_338577798.1">
    <property type="nucleotide sequence ID" value="NZ_CP146369.1"/>
</dbReference>
<evidence type="ECO:0000313" key="1">
    <source>
        <dbReference type="EMBL" id="WWT55375.1"/>
    </source>
</evidence>
<evidence type="ECO:0008006" key="3">
    <source>
        <dbReference type="Google" id="ProtNLM"/>
    </source>
</evidence>
<protein>
    <recommendedName>
        <fullName evidence="3">Holin</fullName>
    </recommendedName>
</protein>